<proteinExistence type="predicted"/>
<protein>
    <recommendedName>
        <fullName evidence="1">F-box domain-containing protein</fullName>
    </recommendedName>
</protein>
<organism evidence="2 3">
    <name type="scientific">Pithovirus sibericum</name>
    <dbReference type="NCBI Taxonomy" id="1450746"/>
    <lineage>
        <taxon>Viruses</taxon>
        <taxon>Pithoviruses</taxon>
        <taxon>Orthopithovirinae</taxon>
        <taxon>Alphapithovirus</taxon>
        <taxon>Alphapithovirus sibericum</taxon>
    </lineage>
</organism>
<reference evidence="2 3" key="1">
    <citation type="journal article" date="2014" name="Proc. Natl. Acad. Sci. U.S.A.">
        <title>Thirty-thousand-year-old distant relative of giant icosahedral DNA viruses with a pandoravirus morphology.</title>
        <authorList>
            <person name="Legendre M."/>
            <person name="Bartoli J."/>
            <person name="Shmakova L."/>
            <person name="Jeudy S."/>
            <person name="Labadie K."/>
            <person name="Adrait A."/>
            <person name="Lescot M."/>
            <person name="Poirot O."/>
            <person name="Bertaux L."/>
            <person name="Bruley C."/>
            <person name="Coute Y."/>
            <person name="Rivkina E."/>
            <person name="Abergel C."/>
            <person name="Claverie J.M."/>
        </authorList>
    </citation>
    <scope>NUCLEOTIDE SEQUENCE [LARGE SCALE GENOMIC DNA]</scope>
    <source>
        <strain evidence="2">P1084-T</strain>
    </source>
</reference>
<feature type="domain" description="F-box" evidence="1">
    <location>
        <begin position="1"/>
        <end position="47"/>
    </location>
</feature>
<dbReference type="InterPro" id="IPR001810">
    <property type="entry name" value="F-box_dom"/>
</dbReference>
<evidence type="ECO:0000259" key="1">
    <source>
        <dbReference type="PROSITE" id="PS50181"/>
    </source>
</evidence>
<dbReference type="KEGG" id="vg:18266307"/>
<dbReference type="Proteomes" id="UP000202176">
    <property type="component" value="Segment"/>
</dbReference>
<evidence type="ECO:0000313" key="3">
    <source>
        <dbReference type="Proteomes" id="UP000202176"/>
    </source>
</evidence>
<dbReference type="RefSeq" id="YP_009001181.1">
    <property type="nucleotide sequence ID" value="NC_023423.1"/>
</dbReference>
<accession>W5S546</accession>
<dbReference type="GeneID" id="18266307"/>
<name>W5S546_9VIRU</name>
<dbReference type="PROSITE" id="PS50181">
    <property type="entry name" value="FBOX"/>
    <property type="match status" value="1"/>
</dbReference>
<dbReference type="EMBL" id="KF740664">
    <property type="protein sequence ID" value="AHH01846.1"/>
    <property type="molecule type" value="Genomic_DNA"/>
</dbReference>
<gene>
    <name evidence="2" type="ORF">pv_279</name>
</gene>
<sequence>MELPIEILLKIFSFIEGEDLLQIVLKDLEQGGCFSSLTEEDSIWKFHLDKTFPNFSVKFQLPYPKLKLQFPKRNFTGSCFDRFLFLTIYSQDIICGRLPSGNRIFIHQNSFQVEIPNKCHNLLLRGEGKDLVLNGTFGTDFLSPFSITSNHKISISGQILSTKLKFECKIQKGDIFWFAFVLPELYLVKEFDSERFFFWNSCRLFRHQVYKILENLFCLNEVSRFETHLLEECSRAFTSIYWEIIEKIKSISERRACQRRFSNSEG</sequence>
<evidence type="ECO:0000313" key="2">
    <source>
        <dbReference type="EMBL" id="AHH01846.1"/>
    </source>
</evidence>
<keyword evidence="3" id="KW-1185">Reference proteome</keyword>